<dbReference type="Pfam" id="PF16363">
    <property type="entry name" value="GDP_Man_Dehyd"/>
    <property type="match status" value="1"/>
</dbReference>
<feature type="domain" description="NAD(P)-binding" evidence="1">
    <location>
        <begin position="37"/>
        <end position="298"/>
    </location>
</feature>
<name>A0A1G2EGD6_9BACT</name>
<accession>A0A1G2EGD6</accession>
<evidence type="ECO:0000259" key="1">
    <source>
        <dbReference type="Pfam" id="PF16363"/>
    </source>
</evidence>
<dbReference type="Gene3D" id="3.40.50.720">
    <property type="entry name" value="NAD(P)-binding Rossmann-like Domain"/>
    <property type="match status" value="1"/>
</dbReference>
<dbReference type="SUPFAM" id="SSF51735">
    <property type="entry name" value="NAD(P)-binding Rossmann-fold domains"/>
    <property type="match status" value="1"/>
</dbReference>
<dbReference type="InterPro" id="IPR016040">
    <property type="entry name" value="NAD(P)-bd_dom"/>
</dbReference>
<dbReference type="STRING" id="1801672.A2896_01640"/>
<dbReference type="AlphaFoldDB" id="A0A1G2EGD6"/>
<proteinExistence type="predicted"/>
<organism evidence="2 3">
    <name type="scientific">Candidatus Nealsonbacteria bacterium RIFCSPLOWO2_01_FULL_43_32</name>
    <dbReference type="NCBI Taxonomy" id="1801672"/>
    <lineage>
        <taxon>Bacteria</taxon>
        <taxon>Candidatus Nealsoniibacteriota</taxon>
    </lineage>
</organism>
<dbReference type="EMBL" id="MHMH01000003">
    <property type="protein sequence ID" value="OGZ24845.1"/>
    <property type="molecule type" value="Genomic_DNA"/>
</dbReference>
<evidence type="ECO:0000313" key="2">
    <source>
        <dbReference type="EMBL" id="OGZ24845.1"/>
    </source>
</evidence>
<comment type="caution">
    <text evidence="2">The sequence shown here is derived from an EMBL/GenBank/DDBJ whole genome shotgun (WGS) entry which is preliminary data.</text>
</comment>
<sequence>MKILVTGMSGFIATNFFQFLNKEHRDEVECFGFDLAHGQDLRDQAAVEEAVKNVDLVVHFGGLTHVDSSINDPRPFLETNIWGTFNVLQAATKHKVKVIQISSSEVYGATEKGFEYQSEDRHPLGHYPHPLNAHSPYAFSKTAQERMCYAWWRTYGTNVRIVRPFNQYGVGQDIRKVIPKFMSLIKEGKPITIYGGGRQKRDWVFVKDTCLGIWEARNLPSGEVINLCTGTNHSILELVELIKKTMPKDIQFQSQLVQVAQTDERLGEVEETKGDPSKAEKLLGWKAQTTLEEGLKKTWDWFMGSGGNFYLGGDPKTTKFSANEGFQSKEKKQE</sequence>
<dbReference type="Proteomes" id="UP000178647">
    <property type="component" value="Unassembled WGS sequence"/>
</dbReference>
<gene>
    <name evidence="2" type="ORF">A2896_01640</name>
</gene>
<reference evidence="2 3" key="1">
    <citation type="journal article" date="2016" name="Nat. Commun.">
        <title>Thousands of microbial genomes shed light on interconnected biogeochemical processes in an aquifer system.</title>
        <authorList>
            <person name="Anantharaman K."/>
            <person name="Brown C.T."/>
            <person name="Hug L.A."/>
            <person name="Sharon I."/>
            <person name="Castelle C.J."/>
            <person name="Probst A.J."/>
            <person name="Thomas B.C."/>
            <person name="Singh A."/>
            <person name="Wilkins M.J."/>
            <person name="Karaoz U."/>
            <person name="Brodie E.L."/>
            <person name="Williams K.H."/>
            <person name="Hubbard S.S."/>
            <person name="Banfield J.F."/>
        </authorList>
    </citation>
    <scope>NUCLEOTIDE SEQUENCE [LARGE SCALE GENOMIC DNA]</scope>
</reference>
<dbReference type="InterPro" id="IPR036291">
    <property type="entry name" value="NAD(P)-bd_dom_sf"/>
</dbReference>
<evidence type="ECO:0000313" key="3">
    <source>
        <dbReference type="Proteomes" id="UP000178647"/>
    </source>
</evidence>
<protein>
    <recommendedName>
        <fullName evidence="1">NAD(P)-binding domain-containing protein</fullName>
    </recommendedName>
</protein>
<dbReference type="PANTHER" id="PTHR43000">
    <property type="entry name" value="DTDP-D-GLUCOSE 4,6-DEHYDRATASE-RELATED"/>
    <property type="match status" value="1"/>
</dbReference>